<name>A0A8B6BG38_MYTGA</name>
<evidence type="ECO:0008006" key="4">
    <source>
        <dbReference type="Google" id="ProtNLM"/>
    </source>
</evidence>
<proteinExistence type="predicted"/>
<protein>
    <recommendedName>
        <fullName evidence="4">CS domain-containing protein</fullName>
    </recommendedName>
</protein>
<evidence type="ECO:0000256" key="1">
    <source>
        <dbReference type="SAM" id="MobiDB-lite"/>
    </source>
</evidence>
<feature type="non-terminal residue" evidence="2">
    <location>
        <position position="125"/>
    </location>
</feature>
<feature type="compositionally biased region" description="Acidic residues" evidence="1">
    <location>
        <begin position="113"/>
        <end position="125"/>
    </location>
</feature>
<feature type="region of interest" description="Disordered" evidence="1">
    <location>
        <begin position="105"/>
        <end position="125"/>
    </location>
</feature>
<dbReference type="Proteomes" id="UP000596742">
    <property type="component" value="Unassembled WGS sequence"/>
</dbReference>
<accession>A0A8B6BG38</accession>
<dbReference type="OrthoDB" id="6231385at2759"/>
<dbReference type="AlphaFoldDB" id="A0A8B6BG38"/>
<reference evidence="2" key="1">
    <citation type="submission" date="2018-11" db="EMBL/GenBank/DDBJ databases">
        <authorList>
            <person name="Alioto T."/>
            <person name="Alioto T."/>
        </authorList>
    </citation>
    <scope>NUCLEOTIDE SEQUENCE</scope>
</reference>
<evidence type="ECO:0000313" key="3">
    <source>
        <dbReference type="Proteomes" id="UP000596742"/>
    </source>
</evidence>
<dbReference type="SUPFAM" id="SSF49764">
    <property type="entry name" value="HSP20-like chaperones"/>
    <property type="match status" value="1"/>
</dbReference>
<evidence type="ECO:0000313" key="2">
    <source>
        <dbReference type="EMBL" id="VDH90246.1"/>
    </source>
</evidence>
<dbReference type="Gene3D" id="2.60.40.790">
    <property type="match status" value="1"/>
</dbReference>
<dbReference type="InterPro" id="IPR008978">
    <property type="entry name" value="HSP20-like_chaperone"/>
</dbReference>
<keyword evidence="3" id="KW-1185">Reference proteome</keyword>
<dbReference type="EMBL" id="UYJE01000105">
    <property type="protein sequence ID" value="VDH90246.1"/>
    <property type="molecule type" value="Genomic_DNA"/>
</dbReference>
<sequence>CDETTKEGFIRVIVGIKGLTVSRQFKSMKFIKVPENATIPQPEFTDRSLLLRVEGKAKGALKGKLFILKVRQLPFDINPDKSYFKAEEDRVLLFLSKTQDKSWYPELESGLETAEDEEEEEEEKS</sequence>
<organism evidence="2 3">
    <name type="scientific">Mytilus galloprovincialis</name>
    <name type="common">Mediterranean mussel</name>
    <dbReference type="NCBI Taxonomy" id="29158"/>
    <lineage>
        <taxon>Eukaryota</taxon>
        <taxon>Metazoa</taxon>
        <taxon>Spiralia</taxon>
        <taxon>Lophotrochozoa</taxon>
        <taxon>Mollusca</taxon>
        <taxon>Bivalvia</taxon>
        <taxon>Autobranchia</taxon>
        <taxon>Pteriomorphia</taxon>
        <taxon>Mytilida</taxon>
        <taxon>Mytiloidea</taxon>
        <taxon>Mytilidae</taxon>
        <taxon>Mytilinae</taxon>
        <taxon>Mytilus</taxon>
    </lineage>
</organism>
<comment type="caution">
    <text evidence="2">The sequence shown here is derived from an EMBL/GenBank/DDBJ whole genome shotgun (WGS) entry which is preliminary data.</text>
</comment>
<gene>
    <name evidence="2" type="ORF">MGAL_10B002325</name>
</gene>